<proteinExistence type="predicted"/>
<name>A0ACB8X4X3_9TELE</name>
<keyword evidence="2" id="KW-1185">Reference proteome</keyword>
<dbReference type="Proteomes" id="UP000831701">
    <property type="component" value="Chromosome 3"/>
</dbReference>
<comment type="caution">
    <text evidence="1">The sequence shown here is derived from an EMBL/GenBank/DDBJ whole genome shotgun (WGS) entry which is preliminary data.</text>
</comment>
<organism evidence="1 2">
    <name type="scientific">Scortum barcoo</name>
    <name type="common">barcoo grunter</name>
    <dbReference type="NCBI Taxonomy" id="214431"/>
    <lineage>
        <taxon>Eukaryota</taxon>
        <taxon>Metazoa</taxon>
        <taxon>Chordata</taxon>
        <taxon>Craniata</taxon>
        <taxon>Vertebrata</taxon>
        <taxon>Euteleostomi</taxon>
        <taxon>Actinopterygii</taxon>
        <taxon>Neopterygii</taxon>
        <taxon>Teleostei</taxon>
        <taxon>Neoteleostei</taxon>
        <taxon>Acanthomorphata</taxon>
        <taxon>Eupercaria</taxon>
        <taxon>Centrarchiformes</taxon>
        <taxon>Terapontoidei</taxon>
        <taxon>Terapontidae</taxon>
        <taxon>Scortum</taxon>
    </lineage>
</organism>
<protein>
    <submittedName>
        <fullName evidence="1">Uncharacterized protein</fullName>
    </submittedName>
</protein>
<reference evidence="1" key="1">
    <citation type="submission" date="2022-04" db="EMBL/GenBank/DDBJ databases">
        <title>Jade perch genome.</title>
        <authorList>
            <person name="Chao B."/>
        </authorList>
    </citation>
    <scope>NUCLEOTIDE SEQUENCE</scope>
    <source>
        <strain evidence="1">CB-2022</strain>
    </source>
</reference>
<evidence type="ECO:0000313" key="2">
    <source>
        <dbReference type="Proteomes" id="UP000831701"/>
    </source>
</evidence>
<feature type="non-terminal residue" evidence="1">
    <location>
        <position position="212"/>
    </location>
</feature>
<gene>
    <name evidence="1" type="ORF">L3Q82_021475</name>
</gene>
<sequence length="212" mass="23677">MGSSTPTSGRSSPRFRGRLGTLSRSGPCSLPPLSTLQFEAVDARSLVPVVAATLKSRWWKQEVRDAVKLKKESSQAMLACGTPDTVDGYRQAKQAAAWACTWRQKLRSGRCLVSTPGYWRGEFGLGFRRNNVAFVPGRGTLDQLYTLHRVLEGLWEFAQPVHMCFVDLEKAFVRVPRGILWGVLREYGVRGPLLRAVRSLYDRSRSLVHIAG</sequence>
<evidence type="ECO:0000313" key="1">
    <source>
        <dbReference type="EMBL" id="KAI3374950.1"/>
    </source>
</evidence>
<dbReference type="EMBL" id="CM041533">
    <property type="protein sequence ID" value="KAI3374950.1"/>
    <property type="molecule type" value="Genomic_DNA"/>
</dbReference>
<accession>A0ACB8X4X3</accession>